<organism evidence="1 2">
    <name type="scientific">Purpureocillium lilacinum</name>
    <name type="common">Paecilomyces lilacinus</name>
    <dbReference type="NCBI Taxonomy" id="33203"/>
    <lineage>
        <taxon>Eukaryota</taxon>
        <taxon>Fungi</taxon>
        <taxon>Dikarya</taxon>
        <taxon>Ascomycota</taxon>
        <taxon>Pezizomycotina</taxon>
        <taxon>Sordariomycetes</taxon>
        <taxon>Hypocreomycetidae</taxon>
        <taxon>Hypocreales</taxon>
        <taxon>Ophiocordycipitaceae</taxon>
        <taxon>Purpureocillium</taxon>
    </lineage>
</organism>
<accession>A0ACC4DUN4</accession>
<sequence>MGKVRVTPKRQLIVKQNATFGTKKPTMIKGEEDSPRKATAVNDKPMPPSRAPMRTEPATVSAIRANGAACRSVPDIRRAPAPAAWLSQAHPSSLISRRMPF</sequence>
<proteinExistence type="predicted"/>
<protein>
    <submittedName>
        <fullName evidence="1">Uncharacterized protein</fullName>
    </submittedName>
</protein>
<name>A0ACC4DUN4_PURLI</name>
<comment type="caution">
    <text evidence="1">The sequence shown here is derived from an EMBL/GenBank/DDBJ whole genome shotgun (WGS) entry which is preliminary data.</text>
</comment>
<reference evidence="1" key="1">
    <citation type="submission" date="2024-12" db="EMBL/GenBank/DDBJ databases">
        <title>Comparative genomics and development of molecular markers within Purpureocillium lilacinum and among Purpureocillium species.</title>
        <authorList>
            <person name="Yeh Z.-Y."/>
            <person name="Ni N.-T."/>
            <person name="Lo P.-H."/>
            <person name="Mushyakhwo K."/>
            <person name="Lin C.-F."/>
            <person name="Nai Y.-S."/>
        </authorList>
    </citation>
    <scope>NUCLEOTIDE SEQUENCE</scope>
    <source>
        <strain evidence="1">NCHU-NPUST-175</strain>
    </source>
</reference>
<evidence type="ECO:0000313" key="2">
    <source>
        <dbReference type="Proteomes" id="UP001638806"/>
    </source>
</evidence>
<dbReference type="EMBL" id="JBGNUJ010000004">
    <property type="protein sequence ID" value="KAL3960040.1"/>
    <property type="molecule type" value="Genomic_DNA"/>
</dbReference>
<dbReference type="Proteomes" id="UP001638806">
    <property type="component" value="Unassembled WGS sequence"/>
</dbReference>
<evidence type="ECO:0000313" key="1">
    <source>
        <dbReference type="EMBL" id="KAL3960040.1"/>
    </source>
</evidence>
<keyword evidence="2" id="KW-1185">Reference proteome</keyword>
<gene>
    <name evidence="1" type="ORF">ACCO45_005157</name>
</gene>